<evidence type="ECO:0000256" key="14">
    <source>
        <dbReference type="RuleBase" id="RU000584"/>
    </source>
</evidence>
<feature type="domain" description="Quinate/shikimate 5-dehydrogenase/glutamyl-tRNA reductase" evidence="17">
    <location>
        <begin position="181"/>
        <end position="316"/>
    </location>
</feature>
<comment type="miscellaneous">
    <text evidence="9">During catalysis, the active site Cys acts as a nucleophile attacking the alpha-carbonyl group of tRNA-bound glutamate with the formation of a thioester intermediate between enzyme and glutamate, and the concomitant release of tRNA(Glu). The thioester intermediate is finally reduced by direct hydride transfer from NADPH, to form the product GSA.</text>
</comment>
<feature type="site" description="Important for activity" evidence="9 13">
    <location>
        <position position="109"/>
    </location>
</feature>
<evidence type="ECO:0000256" key="10">
    <source>
        <dbReference type="PIRSR" id="PIRSR000445-1"/>
    </source>
</evidence>
<evidence type="ECO:0000259" key="18">
    <source>
        <dbReference type="Pfam" id="PF05201"/>
    </source>
</evidence>
<keyword evidence="6 9" id="KW-0627">Porphyrin biosynthesis</keyword>
<dbReference type="CDD" id="cd05213">
    <property type="entry name" value="NAD_bind_Glutamyl_tRNA_reduct"/>
    <property type="match status" value="1"/>
</dbReference>
<dbReference type="InterPro" id="IPR036343">
    <property type="entry name" value="GluRdtase_N_sf"/>
</dbReference>
<dbReference type="GO" id="GO:0006782">
    <property type="term" value="P:protoporphyrinogen IX biosynthetic process"/>
    <property type="evidence" value="ECO:0007669"/>
    <property type="project" value="UniProtKB-UniRule"/>
</dbReference>
<dbReference type="InterPro" id="IPR018214">
    <property type="entry name" value="GluRdtase_CS"/>
</dbReference>
<dbReference type="InterPro" id="IPR036453">
    <property type="entry name" value="GluRdtase_dimer_dom_sf"/>
</dbReference>
<dbReference type="PROSITE" id="PS00747">
    <property type="entry name" value="GLUTR"/>
    <property type="match status" value="1"/>
</dbReference>
<evidence type="ECO:0000313" key="19">
    <source>
        <dbReference type="EMBL" id="SDE45473.1"/>
    </source>
</evidence>
<gene>
    <name evidence="9" type="primary">hemA</name>
    <name evidence="19" type="ORF">SAMN04488126_10927</name>
</gene>
<dbReference type="EMBL" id="FNAR01000009">
    <property type="protein sequence ID" value="SDE45473.1"/>
    <property type="molecule type" value="Genomic_DNA"/>
</dbReference>
<evidence type="ECO:0000256" key="1">
    <source>
        <dbReference type="ARBA" id="ARBA00005059"/>
    </source>
</evidence>
<dbReference type="Proteomes" id="UP000198823">
    <property type="component" value="Unassembled WGS sequence"/>
</dbReference>
<feature type="binding site" evidence="9 11">
    <location>
        <position position="119"/>
    </location>
    <ligand>
        <name>substrate</name>
    </ligand>
</feature>
<comment type="function">
    <text evidence="9">Catalyzes the NADPH-dependent reduction of glutamyl-tRNA(Glu) to glutamate 1-semialdehyde (GSA).</text>
</comment>
<sequence length="463" mass="51619">MNERERCDTFMYTIVVGVNHRTAPVELRERLSFPESDLPAAMQALQKEKSILENVIISTCNRTEIYAVGDQLHTVRYYVKRFLAKWFGMEISEIEPYLNIEEQDEAVRHLFRVAAGLDSMVLGETQILGQVRSSFLIGQENGTTGTVFNELFKRVITLAKRGHSETEIGDNAVSVSYAAVELGKKIFGSLNRKHVAIVGAGKMGELAAKNLHGSGVGKVTVLNRTLSKAEEMAEKFNGIAKPMNELQCTLLEADIVISSTGAKDFILDHSTMEDVEKFRKGKPLFMVDIAVPRDLDPRIGDLPNVFLYDIDDLNGIVEANLAERRRAAGKIMEMVEAEILSFDDWLATLGVVPVISALRKKALTIQEETMESIFNKMPDLTEREKKVLSKHTKSIINQMLKEPILQAKEIAGSPDAARQLELFQKIFGIEEAVETERAETASRSKEKRAKEANLAAMKPSPAH</sequence>
<dbReference type="HAMAP" id="MF_00087">
    <property type="entry name" value="Glu_tRNA_reductase"/>
    <property type="match status" value="1"/>
</dbReference>
<dbReference type="InterPro" id="IPR015895">
    <property type="entry name" value="4pyrrol_synth_GluRdtase_N"/>
</dbReference>
<evidence type="ECO:0000256" key="6">
    <source>
        <dbReference type="ARBA" id="ARBA00023244"/>
    </source>
</evidence>
<evidence type="ECO:0000256" key="13">
    <source>
        <dbReference type="PIRSR" id="PIRSR000445-4"/>
    </source>
</evidence>
<comment type="catalytic activity">
    <reaction evidence="7 9 14">
        <text>(S)-4-amino-5-oxopentanoate + tRNA(Glu) + NADP(+) = L-glutamyl-tRNA(Glu) + NADPH + H(+)</text>
        <dbReference type="Rhea" id="RHEA:12344"/>
        <dbReference type="Rhea" id="RHEA-COMP:9663"/>
        <dbReference type="Rhea" id="RHEA-COMP:9680"/>
        <dbReference type="ChEBI" id="CHEBI:15378"/>
        <dbReference type="ChEBI" id="CHEBI:57501"/>
        <dbReference type="ChEBI" id="CHEBI:57783"/>
        <dbReference type="ChEBI" id="CHEBI:58349"/>
        <dbReference type="ChEBI" id="CHEBI:78442"/>
        <dbReference type="ChEBI" id="CHEBI:78520"/>
        <dbReference type="EC" id="1.2.1.70"/>
    </reaction>
</comment>
<dbReference type="FunFam" id="3.30.460.30:FF:000001">
    <property type="entry name" value="Glutamyl-tRNA reductase"/>
    <property type="match status" value="1"/>
</dbReference>
<evidence type="ECO:0000256" key="5">
    <source>
        <dbReference type="ARBA" id="ARBA00023002"/>
    </source>
</evidence>
<evidence type="ECO:0000256" key="2">
    <source>
        <dbReference type="ARBA" id="ARBA00005916"/>
    </source>
</evidence>
<dbReference type="PANTHER" id="PTHR43120:SF1">
    <property type="entry name" value="GLUTAMYL-TRNA REDUCTASE 1, CHLOROPLASTIC"/>
    <property type="match status" value="1"/>
</dbReference>
<dbReference type="Pfam" id="PF01488">
    <property type="entry name" value="Shikimate_DH"/>
    <property type="match status" value="1"/>
</dbReference>
<evidence type="ECO:0000256" key="11">
    <source>
        <dbReference type="PIRSR" id="PIRSR000445-2"/>
    </source>
</evidence>
<protein>
    <recommendedName>
        <fullName evidence="8 9">Glutamyl-tRNA reductase</fullName>
        <shortName evidence="9">GluTR</shortName>
        <ecNumber evidence="3 9">1.2.1.70</ecNumber>
    </recommendedName>
</protein>
<dbReference type="InterPro" id="IPR006151">
    <property type="entry name" value="Shikm_DH/Glu-tRNA_Rdtase"/>
</dbReference>
<name>A0A1G7D1W2_9BACL</name>
<evidence type="ECO:0000313" key="20">
    <source>
        <dbReference type="Proteomes" id="UP000198823"/>
    </source>
</evidence>
<feature type="domain" description="Glutamyl-tRNA reductase N-terminal" evidence="18">
    <location>
        <begin position="16"/>
        <end position="166"/>
    </location>
</feature>
<dbReference type="SUPFAM" id="SSF51735">
    <property type="entry name" value="NAD(P)-binding Rossmann-fold domains"/>
    <property type="match status" value="1"/>
</dbReference>
<dbReference type="SUPFAM" id="SSF69742">
    <property type="entry name" value="Glutamyl tRNA-reductase catalytic, N-terminal domain"/>
    <property type="match status" value="1"/>
</dbReference>
<dbReference type="EC" id="1.2.1.70" evidence="3 9"/>
<evidence type="ECO:0000259" key="16">
    <source>
        <dbReference type="Pfam" id="PF00745"/>
    </source>
</evidence>
<feature type="compositionally biased region" description="Basic and acidic residues" evidence="15">
    <location>
        <begin position="437"/>
        <end position="451"/>
    </location>
</feature>
<feature type="binding site" evidence="9 12">
    <location>
        <begin position="199"/>
        <end position="204"/>
    </location>
    <ligand>
        <name>NADP(+)</name>
        <dbReference type="ChEBI" id="CHEBI:58349"/>
    </ligand>
</feature>
<dbReference type="SUPFAM" id="SSF69075">
    <property type="entry name" value="Glutamyl tRNA-reductase dimerization domain"/>
    <property type="match status" value="1"/>
</dbReference>
<dbReference type="InterPro" id="IPR036291">
    <property type="entry name" value="NAD(P)-bd_dom_sf"/>
</dbReference>
<comment type="similarity">
    <text evidence="2 9 14">Belongs to the glutamyl-tRNA reductase family.</text>
</comment>
<evidence type="ECO:0000256" key="4">
    <source>
        <dbReference type="ARBA" id="ARBA00022857"/>
    </source>
</evidence>
<evidence type="ECO:0000256" key="8">
    <source>
        <dbReference type="ARBA" id="ARBA00068659"/>
    </source>
</evidence>
<keyword evidence="5 9" id="KW-0560">Oxidoreductase</keyword>
<dbReference type="UniPathway" id="UPA00251">
    <property type="reaction ID" value="UER00316"/>
</dbReference>
<dbReference type="Gene3D" id="3.40.50.720">
    <property type="entry name" value="NAD(P)-binding Rossmann-like Domain"/>
    <property type="match status" value="1"/>
</dbReference>
<proteinExistence type="inferred from homology"/>
<evidence type="ECO:0000256" key="15">
    <source>
        <dbReference type="SAM" id="MobiDB-lite"/>
    </source>
</evidence>
<comment type="domain">
    <text evidence="9">Possesses an unusual extended V-shaped dimeric structure with each monomer consisting of three distinct domains arranged along a curved 'spinal' alpha-helix. The N-terminal catalytic domain specifically recognizes the glutamate moiety of the substrate. The second domain is the NADPH-binding domain, and the third C-terminal domain is responsible for dimerization.</text>
</comment>
<feature type="binding site" evidence="9 11">
    <location>
        <begin position="59"/>
        <end position="62"/>
    </location>
    <ligand>
        <name>substrate</name>
    </ligand>
</feature>
<feature type="binding site" evidence="9 11">
    <location>
        <begin position="124"/>
        <end position="126"/>
    </location>
    <ligand>
        <name>substrate</name>
    </ligand>
</feature>
<dbReference type="Pfam" id="PF05201">
    <property type="entry name" value="GlutR_N"/>
    <property type="match status" value="1"/>
</dbReference>
<dbReference type="InterPro" id="IPR000343">
    <property type="entry name" value="4pyrrol_synth_GluRdtase"/>
</dbReference>
<organism evidence="19 20">
    <name type="scientific">Bhargavaea beijingensis</name>
    <dbReference type="NCBI Taxonomy" id="426756"/>
    <lineage>
        <taxon>Bacteria</taxon>
        <taxon>Bacillati</taxon>
        <taxon>Bacillota</taxon>
        <taxon>Bacilli</taxon>
        <taxon>Bacillales</taxon>
        <taxon>Caryophanaceae</taxon>
        <taxon>Bhargavaea</taxon>
    </lineage>
</organism>
<dbReference type="AlphaFoldDB" id="A0A1G7D1W2"/>
<dbReference type="GO" id="GO:0008883">
    <property type="term" value="F:glutamyl-tRNA reductase activity"/>
    <property type="evidence" value="ECO:0007669"/>
    <property type="project" value="UniProtKB-UniRule"/>
</dbReference>
<evidence type="ECO:0000256" key="9">
    <source>
        <dbReference type="HAMAP-Rule" id="MF_00087"/>
    </source>
</evidence>
<evidence type="ECO:0000256" key="7">
    <source>
        <dbReference type="ARBA" id="ARBA00047464"/>
    </source>
</evidence>
<dbReference type="FunFam" id="3.40.50.720:FF:000031">
    <property type="entry name" value="Glutamyl-tRNA reductase"/>
    <property type="match status" value="1"/>
</dbReference>
<dbReference type="InterPro" id="IPR015896">
    <property type="entry name" value="4pyrrol_synth_GluRdtase_dimer"/>
</dbReference>
<evidence type="ECO:0000256" key="12">
    <source>
        <dbReference type="PIRSR" id="PIRSR000445-3"/>
    </source>
</evidence>
<dbReference type="NCBIfam" id="TIGR01035">
    <property type="entry name" value="hemA"/>
    <property type="match status" value="1"/>
</dbReference>
<dbReference type="PANTHER" id="PTHR43120">
    <property type="entry name" value="GLUTAMYL-TRNA REDUCTASE 1, CHLOROPLASTIC"/>
    <property type="match status" value="1"/>
</dbReference>
<dbReference type="PIRSF" id="PIRSF000445">
    <property type="entry name" value="4pyrrol_synth_GluRdtase"/>
    <property type="match status" value="1"/>
</dbReference>
<dbReference type="Pfam" id="PF00745">
    <property type="entry name" value="GlutR_dimer"/>
    <property type="match status" value="1"/>
</dbReference>
<feature type="binding site" evidence="9 11">
    <location>
        <position position="130"/>
    </location>
    <ligand>
        <name>substrate</name>
    </ligand>
</feature>
<keyword evidence="4 9" id="KW-0521">NADP</keyword>
<dbReference type="Gene3D" id="3.30.460.30">
    <property type="entry name" value="Glutamyl-tRNA reductase, N-terminal domain"/>
    <property type="match status" value="1"/>
</dbReference>
<comment type="subunit">
    <text evidence="9">Homodimer.</text>
</comment>
<feature type="domain" description="Tetrapyrrole biosynthesis glutamyl-tRNA reductase dimerisation" evidence="16">
    <location>
        <begin position="331"/>
        <end position="429"/>
    </location>
</feature>
<feature type="region of interest" description="Disordered" evidence="15">
    <location>
        <begin position="437"/>
        <end position="463"/>
    </location>
</feature>
<dbReference type="STRING" id="426756.SAMN04488126_10927"/>
<evidence type="ECO:0000256" key="3">
    <source>
        <dbReference type="ARBA" id="ARBA00012970"/>
    </source>
</evidence>
<evidence type="ECO:0000259" key="17">
    <source>
        <dbReference type="Pfam" id="PF01488"/>
    </source>
</evidence>
<comment type="pathway">
    <text evidence="1 9 14">Porphyrin-containing compound metabolism; protoporphyrin-IX biosynthesis; 5-aminolevulinate from L-glutamyl-tRNA(Glu): step 1/2.</text>
</comment>
<reference evidence="19 20" key="1">
    <citation type="submission" date="2016-10" db="EMBL/GenBank/DDBJ databases">
        <authorList>
            <person name="de Groot N.N."/>
        </authorList>
    </citation>
    <scope>NUCLEOTIDE SEQUENCE [LARGE SCALE GENOMIC DNA]</scope>
    <source>
        <strain evidence="19 20">CGMCC 1.6762</strain>
    </source>
</reference>
<dbReference type="GO" id="GO:0050661">
    <property type="term" value="F:NADP binding"/>
    <property type="evidence" value="ECO:0007669"/>
    <property type="project" value="InterPro"/>
</dbReference>
<accession>A0A1G7D1W2</accession>
<feature type="active site" description="Nucleophile" evidence="9 10">
    <location>
        <position position="60"/>
    </location>
</feature>